<evidence type="ECO:0000313" key="5">
    <source>
        <dbReference type="Proteomes" id="UP000828390"/>
    </source>
</evidence>
<feature type="compositionally biased region" description="Basic residues" evidence="2">
    <location>
        <begin position="196"/>
        <end position="208"/>
    </location>
</feature>
<proteinExistence type="predicted"/>
<feature type="compositionally biased region" description="Basic and acidic residues" evidence="2">
    <location>
        <begin position="159"/>
        <end position="170"/>
    </location>
</feature>
<dbReference type="Pfam" id="PF10197">
    <property type="entry name" value="Cir_N"/>
    <property type="match status" value="1"/>
</dbReference>
<keyword evidence="5" id="KW-1185">Reference proteome</keyword>
<feature type="compositionally biased region" description="Basic and acidic residues" evidence="2">
    <location>
        <begin position="225"/>
        <end position="266"/>
    </location>
</feature>
<dbReference type="PANTHER" id="PTHR22093:SF0">
    <property type="entry name" value="LEUKOCYTE RECEPTOR CLUSTER MEMBER 1"/>
    <property type="match status" value="1"/>
</dbReference>
<feature type="region of interest" description="Disordered" evidence="2">
    <location>
        <begin position="58"/>
        <end position="85"/>
    </location>
</feature>
<feature type="region of interest" description="Disordered" evidence="2">
    <location>
        <begin position="159"/>
        <end position="290"/>
    </location>
</feature>
<sequence>MNILPHKSWHVRTKKNIERVRRDEAQAAEEEKERQRKIALAEQEARTDLLRKRSRIRTEGEIEHDTDKVQKLDSEAESAVPSSSVDIYTPQGHINFFKDIEAGDVKQGTNKEYEKEKKEEKEKWEKDIGLLNYLGQNSVEKQEDRPWYLSKRKELNAEEKFDAKDRKLKNSLDPLHQMSSYLSTKHKHSEKEKDRKSSHKLKSKHKEKNSHDKKVAKPSASKSIEQLRAERLKREQEERQRVRELFSGESSKVKEANEPMNERDRGYNSVYNPDLVRRKKPRHSHDYEKY</sequence>
<dbReference type="SMART" id="SM01083">
    <property type="entry name" value="Cir_N"/>
    <property type="match status" value="1"/>
</dbReference>
<dbReference type="EMBL" id="JAIWYP010000001">
    <property type="protein sequence ID" value="KAH3883077.1"/>
    <property type="molecule type" value="Genomic_DNA"/>
</dbReference>
<reference evidence="4" key="1">
    <citation type="journal article" date="2019" name="bioRxiv">
        <title>The Genome of the Zebra Mussel, Dreissena polymorpha: A Resource for Invasive Species Research.</title>
        <authorList>
            <person name="McCartney M.A."/>
            <person name="Auch B."/>
            <person name="Kono T."/>
            <person name="Mallez S."/>
            <person name="Zhang Y."/>
            <person name="Obille A."/>
            <person name="Becker A."/>
            <person name="Abrahante J.E."/>
            <person name="Garbe J."/>
            <person name="Badalamenti J.P."/>
            <person name="Herman A."/>
            <person name="Mangelson H."/>
            <person name="Liachko I."/>
            <person name="Sullivan S."/>
            <person name="Sone E.D."/>
            <person name="Koren S."/>
            <person name="Silverstein K.A.T."/>
            <person name="Beckman K.B."/>
            <person name="Gohl D.M."/>
        </authorList>
    </citation>
    <scope>NUCLEOTIDE SEQUENCE</scope>
    <source>
        <strain evidence="4">Duluth1</strain>
        <tissue evidence="4">Whole animal</tissue>
    </source>
</reference>
<dbReference type="InterPro" id="IPR019339">
    <property type="entry name" value="CIR_N_dom"/>
</dbReference>
<evidence type="ECO:0000313" key="4">
    <source>
        <dbReference type="EMBL" id="KAH3883077.1"/>
    </source>
</evidence>
<feature type="domain" description="CBF1-interacting co-repressor CIR N-terminal" evidence="3">
    <location>
        <begin position="8"/>
        <end position="44"/>
    </location>
</feature>
<gene>
    <name evidence="4" type="ORF">DPMN_007025</name>
</gene>
<dbReference type="AlphaFoldDB" id="A0A9D4MXP3"/>
<reference evidence="4" key="2">
    <citation type="submission" date="2020-11" db="EMBL/GenBank/DDBJ databases">
        <authorList>
            <person name="McCartney M.A."/>
            <person name="Auch B."/>
            <person name="Kono T."/>
            <person name="Mallez S."/>
            <person name="Becker A."/>
            <person name="Gohl D.M."/>
            <person name="Silverstein K.A.T."/>
            <person name="Koren S."/>
            <person name="Bechman K.B."/>
            <person name="Herman A."/>
            <person name="Abrahante J.E."/>
            <person name="Garbe J."/>
        </authorList>
    </citation>
    <scope>NUCLEOTIDE SEQUENCE</scope>
    <source>
        <strain evidence="4">Duluth1</strain>
        <tissue evidence="4">Whole animal</tissue>
    </source>
</reference>
<accession>A0A9D4MXP3</accession>
<feature type="coiled-coil region" evidence="1">
    <location>
        <begin position="14"/>
        <end position="45"/>
    </location>
</feature>
<dbReference type="InterPro" id="IPR039875">
    <property type="entry name" value="LENG1-like"/>
</dbReference>
<dbReference type="Proteomes" id="UP000828390">
    <property type="component" value="Unassembled WGS sequence"/>
</dbReference>
<organism evidence="4 5">
    <name type="scientific">Dreissena polymorpha</name>
    <name type="common">Zebra mussel</name>
    <name type="synonym">Mytilus polymorpha</name>
    <dbReference type="NCBI Taxonomy" id="45954"/>
    <lineage>
        <taxon>Eukaryota</taxon>
        <taxon>Metazoa</taxon>
        <taxon>Spiralia</taxon>
        <taxon>Lophotrochozoa</taxon>
        <taxon>Mollusca</taxon>
        <taxon>Bivalvia</taxon>
        <taxon>Autobranchia</taxon>
        <taxon>Heteroconchia</taxon>
        <taxon>Euheterodonta</taxon>
        <taxon>Imparidentia</taxon>
        <taxon>Neoheterodontei</taxon>
        <taxon>Myida</taxon>
        <taxon>Dreissenoidea</taxon>
        <taxon>Dreissenidae</taxon>
        <taxon>Dreissena</taxon>
    </lineage>
</organism>
<keyword evidence="1" id="KW-0175">Coiled coil</keyword>
<feature type="compositionally biased region" description="Basic and acidic residues" evidence="2">
    <location>
        <begin position="58"/>
        <end position="74"/>
    </location>
</feature>
<comment type="caution">
    <text evidence="4">The sequence shown here is derived from an EMBL/GenBank/DDBJ whole genome shotgun (WGS) entry which is preliminary data.</text>
</comment>
<dbReference type="PANTHER" id="PTHR22093">
    <property type="entry name" value="LEUKOCYTE RECEPTOR CLUSTER LRC MEMBER 1"/>
    <property type="match status" value="1"/>
</dbReference>
<evidence type="ECO:0000259" key="3">
    <source>
        <dbReference type="SMART" id="SM01083"/>
    </source>
</evidence>
<protein>
    <recommendedName>
        <fullName evidence="3">CBF1-interacting co-repressor CIR N-terminal domain-containing protein</fullName>
    </recommendedName>
</protein>
<dbReference type="OrthoDB" id="2159131at2759"/>
<name>A0A9D4MXP3_DREPO</name>
<evidence type="ECO:0000256" key="1">
    <source>
        <dbReference type="SAM" id="Coils"/>
    </source>
</evidence>
<evidence type="ECO:0000256" key="2">
    <source>
        <dbReference type="SAM" id="MobiDB-lite"/>
    </source>
</evidence>